<dbReference type="SUPFAM" id="SSF64307">
    <property type="entry name" value="SirA-like"/>
    <property type="match status" value="1"/>
</dbReference>
<dbReference type="PANTHER" id="PTHR33279:SF6">
    <property type="entry name" value="SULFUR CARRIER PROTEIN YEDF-RELATED"/>
    <property type="match status" value="1"/>
</dbReference>
<dbReference type="AlphaFoldDB" id="A0A1H6JRM6"/>
<dbReference type="PANTHER" id="PTHR33279">
    <property type="entry name" value="SULFUR CARRIER PROTEIN YEDF-RELATED"/>
    <property type="match status" value="1"/>
</dbReference>
<keyword evidence="4" id="KW-1185">Reference proteome</keyword>
<evidence type="ECO:0000313" key="4">
    <source>
        <dbReference type="Proteomes" id="UP000182983"/>
    </source>
</evidence>
<dbReference type="OrthoDB" id="9797551at2"/>
<comment type="similarity">
    <text evidence="1">Belongs to the sulfur carrier protein TusA family.</text>
</comment>
<reference evidence="4" key="1">
    <citation type="submission" date="2016-10" db="EMBL/GenBank/DDBJ databases">
        <authorList>
            <person name="Varghese N."/>
            <person name="Submissions S."/>
        </authorList>
    </citation>
    <scope>NUCLEOTIDE SEQUENCE [LARGE SCALE GENOMIC DNA]</scope>
    <source>
        <strain evidence="4">DSM 13234</strain>
    </source>
</reference>
<evidence type="ECO:0000256" key="1">
    <source>
        <dbReference type="ARBA" id="ARBA00008984"/>
    </source>
</evidence>
<sequence>MSKTVLNVTGLSCPLPVLHAQKAMKGLPPGAVVEIQATDPAVVQDIDAYCRSSGSALISQREEGGVFTVEIRKGG</sequence>
<feature type="domain" description="UPF0033" evidence="2">
    <location>
        <begin position="6"/>
        <end position="30"/>
    </location>
</feature>
<proteinExistence type="inferred from homology"/>
<dbReference type="EMBL" id="FNWO01000017">
    <property type="protein sequence ID" value="SEH61729.1"/>
    <property type="molecule type" value="Genomic_DNA"/>
</dbReference>
<dbReference type="Gene3D" id="3.30.110.40">
    <property type="entry name" value="TusA-like domain"/>
    <property type="match status" value="1"/>
</dbReference>
<organism evidence="3 4">
    <name type="scientific">Magnetospirillum fulvum</name>
    <name type="common">Rhodospirillum fulvum</name>
    <dbReference type="NCBI Taxonomy" id="1082"/>
    <lineage>
        <taxon>Bacteria</taxon>
        <taxon>Pseudomonadati</taxon>
        <taxon>Pseudomonadota</taxon>
        <taxon>Alphaproteobacteria</taxon>
        <taxon>Rhodospirillales</taxon>
        <taxon>Rhodospirillaceae</taxon>
        <taxon>Magnetospirillum</taxon>
    </lineage>
</organism>
<dbReference type="Pfam" id="PF01206">
    <property type="entry name" value="TusA"/>
    <property type="match status" value="1"/>
</dbReference>
<accession>A0A1H6JRM6</accession>
<dbReference type="InterPro" id="IPR001455">
    <property type="entry name" value="TusA-like"/>
</dbReference>
<dbReference type="Proteomes" id="UP000182983">
    <property type="component" value="Unassembled WGS sequence"/>
</dbReference>
<evidence type="ECO:0000313" key="3">
    <source>
        <dbReference type="EMBL" id="SEH61729.1"/>
    </source>
</evidence>
<dbReference type="CDD" id="cd00291">
    <property type="entry name" value="SirA_YedF_YeeD"/>
    <property type="match status" value="1"/>
</dbReference>
<dbReference type="RefSeq" id="WP_074770311.1">
    <property type="nucleotide sequence ID" value="NZ_FNWO01000017.1"/>
</dbReference>
<gene>
    <name evidence="3" type="ORF">SAMN04244559_03182</name>
</gene>
<protein>
    <submittedName>
        <fullName evidence="3">tRNA 2-thiouridine synthesizing protein A</fullName>
    </submittedName>
</protein>
<evidence type="ECO:0000259" key="2">
    <source>
        <dbReference type="PROSITE" id="PS01148"/>
    </source>
</evidence>
<name>A0A1H6JRM6_MAGFU</name>
<dbReference type="PROSITE" id="PS01148">
    <property type="entry name" value="UPF0033"/>
    <property type="match status" value="1"/>
</dbReference>
<dbReference type="InterPro" id="IPR036868">
    <property type="entry name" value="TusA-like_sf"/>
</dbReference>